<protein>
    <submittedName>
        <fullName evidence="8">Zinc-binding dehydrogenase</fullName>
    </submittedName>
</protein>
<keyword evidence="4" id="KW-0862">Zinc</keyword>
<comment type="similarity">
    <text evidence="2">Belongs to the zinc-containing alcohol dehydrogenase family.</text>
</comment>
<evidence type="ECO:0000256" key="2">
    <source>
        <dbReference type="ARBA" id="ARBA00008072"/>
    </source>
</evidence>
<dbReference type="GO" id="GO:0016491">
    <property type="term" value="F:oxidoreductase activity"/>
    <property type="evidence" value="ECO:0007669"/>
    <property type="project" value="UniProtKB-KW"/>
</dbReference>
<reference evidence="8 9" key="1">
    <citation type="submission" date="2020-04" db="EMBL/GenBank/DDBJ databases">
        <authorList>
            <person name="Klaysubun C."/>
            <person name="Duangmal K."/>
            <person name="Lipun K."/>
        </authorList>
    </citation>
    <scope>NUCLEOTIDE SEQUENCE [LARGE SCALE GENOMIC DNA]</scope>
    <source>
        <strain evidence="8 9">DSM 45300</strain>
    </source>
</reference>
<evidence type="ECO:0000256" key="1">
    <source>
        <dbReference type="ARBA" id="ARBA00001947"/>
    </source>
</evidence>
<dbReference type="AlphaFoldDB" id="A0A848DES8"/>
<dbReference type="GO" id="GO:0046872">
    <property type="term" value="F:metal ion binding"/>
    <property type="evidence" value="ECO:0007669"/>
    <property type="project" value="UniProtKB-KW"/>
</dbReference>
<comment type="cofactor">
    <cofactor evidence="1">
        <name>Zn(2+)</name>
        <dbReference type="ChEBI" id="CHEBI:29105"/>
    </cofactor>
</comment>
<dbReference type="Proteomes" id="UP000586918">
    <property type="component" value="Unassembled WGS sequence"/>
</dbReference>
<dbReference type="Gene3D" id="3.40.50.720">
    <property type="entry name" value="NAD(P)-binding Rossmann-like Domain"/>
    <property type="match status" value="1"/>
</dbReference>
<proteinExistence type="inferred from homology"/>
<evidence type="ECO:0000313" key="8">
    <source>
        <dbReference type="EMBL" id="NMH91075.1"/>
    </source>
</evidence>
<dbReference type="PANTHER" id="PTHR43350:SF19">
    <property type="entry name" value="D-GULOSIDE 3-DEHYDROGENASE"/>
    <property type="match status" value="1"/>
</dbReference>
<dbReference type="PANTHER" id="PTHR43350">
    <property type="entry name" value="NAD-DEPENDENT ALCOHOL DEHYDROGENASE"/>
    <property type="match status" value="1"/>
</dbReference>
<keyword evidence="3" id="KW-0479">Metal-binding</keyword>
<comment type="caution">
    <text evidence="8">The sequence shown here is derived from an EMBL/GenBank/DDBJ whole genome shotgun (WGS) entry which is preliminary data.</text>
</comment>
<dbReference type="InterPro" id="IPR011032">
    <property type="entry name" value="GroES-like_sf"/>
</dbReference>
<evidence type="ECO:0000256" key="3">
    <source>
        <dbReference type="ARBA" id="ARBA00022723"/>
    </source>
</evidence>
<organism evidence="8 9">
    <name type="scientific">Pseudonocardia bannensis</name>
    <dbReference type="NCBI Taxonomy" id="630973"/>
    <lineage>
        <taxon>Bacteria</taxon>
        <taxon>Bacillati</taxon>
        <taxon>Actinomycetota</taxon>
        <taxon>Actinomycetes</taxon>
        <taxon>Pseudonocardiales</taxon>
        <taxon>Pseudonocardiaceae</taxon>
        <taxon>Pseudonocardia</taxon>
    </lineage>
</organism>
<dbReference type="RefSeq" id="WP_169410764.1">
    <property type="nucleotide sequence ID" value="NZ_JAAXKZ010000012.1"/>
</dbReference>
<evidence type="ECO:0000259" key="7">
    <source>
        <dbReference type="Pfam" id="PF08240"/>
    </source>
</evidence>
<dbReference type="InterPro" id="IPR036291">
    <property type="entry name" value="NAD(P)-bd_dom_sf"/>
</dbReference>
<evidence type="ECO:0000256" key="4">
    <source>
        <dbReference type="ARBA" id="ARBA00022833"/>
    </source>
</evidence>
<feature type="domain" description="Alcohol dehydrogenase-like N-terminal" evidence="7">
    <location>
        <begin position="25"/>
        <end position="104"/>
    </location>
</feature>
<dbReference type="SUPFAM" id="SSF51735">
    <property type="entry name" value="NAD(P)-binding Rossmann-fold domains"/>
    <property type="match status" value="1"/>
</dbReference>
<evidence type="ECO:0000256" key="5">
    <source>
        <dbReference type="ARBA" id="ARBA00023002"/>
    </source>
</evidence>
<keyword evidence="9" id="KW-1185">Reference proteome</keyword>
<accession>A0A848DES8</accession>
<feature type="domain" description="Alcohol dehydrogenase-like C-terminal" evidence="6">
    <location>
        <begin position="170"/>
        <end position="285"/>
    </location>
</feature>
<evidence type="ECO:0000259" key="6">
    <source>
        <dbReference type="Pfam" id="PF00107"/>
    </source>
</evidence>
<name>A0A848DES8_9PSEU</name>
<dbReference type="InterPro" id="IPR013149">
    <property type="entry name" value="ADH-like_C"/>
</dbReference>
<gene>
    <name evidence="8" type="ORF">HF519_05605</name>
</gene>
<dbReference type="Gene3D" id="3.90.180.10">
    <property type="entry name" value="Medium-chain alcohol dehydrogenases, catalytic domain"/>
    <property type="match status" value="2"/>
</dbReference>
<dbReference type="Pfam" id="PF00107">
    <property type="entry name" value="ADH_zinc_N"/>
    <property type="match status" value="1"/>
</dbReference>
<sequence length="358" mass="38160">MPRTMVLDGPRQLRLSEQPSRPLQPGEVRLRARLSGISHGTELSLYRGTSAFTDKVFGRGLRAFVVPPAGSASAYPVTLGYEMVNEVAEVGSGVTAVEVGDLVHTGTPHQEETVLDVGASLHATYPLVVLPTAERLERALFVSLAAVALQAVHDAEIKLGDAVSVHGLGAIGLLAIQMCRLDGIQNVLGVDPDPHRRKLAAGFGATYVLDPADPHPLGLRIRELNEGRGVDVAIEVSGSDRGLQGALAAAGLGGTVVAAGFYQGGAANVRLGEEFHHNRLSLIASVGAWGAPHRHAPLWDRRRVLDTATRLLYTDRVSVDGMLDRTFRFDEAPAAYRWLDEHPQGAVKVALVYGDRPG</sequence>
<dbReference type="CDD" id="cd08255">
    <property type="entry name" value="2-desacetyl-2-hydroxyethyl_bacteriochlorophyllide_like"/>
    <property type="match status" value="1"/>
</dbReference>
<dbReference type="EMBL" id="JAAXKZ010000012">
    <property type="protein sequence ID" value="NMH91075.1"/>
    <property type="molecule type" value="Genomic_DNA"/>
</dbReference>
<keyword evidence="5" id="KW-0560">Oxidoreductase</keyword>
<dbReference type="Pfam" id="PF08240">
    <property type="entry name" value="ADH_N"/>
    <property type="match status" value="1"/>
</dbReference>
<dbReference type="InterPro" id="IPR013154">
    <property type="entry name" value="ADH-like_N"/>
</dbReference>
<evidence type="ECO:0000313" key="9">
    <source>
        <dbReference type="Proteomes" id="UP000586918"/>
    </source>
</evidence>
<dbReference type="SUPFAM" id="SSF50129">
    <property type="entry name" value="GroES-like"/>
    <property type="match status" value="1"/>
</dbReference>